<reference evidence="2 3" key="1">
    <citation type="journal article" date="2016" name="Mol. Biol. Evol.">
        <title>Comparative Genomics of Early-Diverging Mushroom-Forming Fungi Provides Insights into the Origins of Lignocellulose Decay Capabilities.</title>
        <authorList>
            <person name="Nagy L.G."/>
            <person name="Riley R."/>
            <person name="Tritt A."/>
            <person name="Adam C."/>
            <person name="Daum C."/>
            <person name="Floudas D."/>
            <person name="Sun H."/>
            <person name="Yadav J.S."/>
            <person name="Pangilinan J."/>
            <person name="Larsson K.H."/>
            <person name="Matsuura K."/>
            <person name="Barry K."/>
            <person name="Labutti K."/>
            <person name="Kuo R."/>
            <person name="Ohm R.A."/>
            <person name="Bhattacharya S.S."/>
            <person name="Shirouzu T."/>
            <person name="Yoshinaga Y."/>
            <person name="Martin F.M."/>
            <person name="Grigoriev I.V."/>
            <person name="Hibbett D.S."/>
        </authorList>
    </citation>
    <scope>NUCLEOTIDE SEQUENCE [LARGE SCALE GENOMIC DNA]</scope>
    <source>
        <strain evidence="2 3">CBS 109695</strain>
    </source>
</reference>
<keyword evidence="1" id="KW-1133">Transmembrane helix</keyword>
<keyword evidence="1" id="KW-0812">Transmembrane</keyword>
<feature type="transmembrane region" description="Helical" evidence="1">
    <location>
        <begin position="20"/>
        <end position="37"/>
    </location>
</feature>
<evidence type="ECO:0000313" key="2">
    <source>
        <dbReference type="EMBL" id="KZP02427.1"/>
    </source>
</evidence>
<dbReference type="Proteomes" id="UP000076532">
    <property type="component" value="Unassembled WGS sequence"/>
</dbReference>
<dbReference type="EMBL" id="KV418582">
    <property type="protein sequence ID" value="KZP02427.1"/>
    <property type="molecule type" value="Genomic_DNA"/>
</dbReference>
<sequence length="205" mass="23064">MDDRRWRAPPEIRMHVHVRCHRFTLINFVVVIAGFLWPTSAHKSIWASNTAREGAGAAGTGVNAIEGVLHEEAPAAEEVDTHARLNLRLCDCGWMEQEGGSCKMRERMAEMLSKTWRRPPFTIRNPSIRAHIDARRCWRGCVERNAGYECRRVNGTGGCEASNAINLCLLAHHGSLVGYRMVSAQLRPMVAMFDAFQKSFHFSSS</sequence>
<organism evidence="2 3">
    <name type="scientific">Athelia psychrophila</name>
    <dbReference type="NCBI Taxonomy" id="1759441"/>
    <lineage>
        <taxon>Eukaryota</taxon>
        <taxon>Fungi</taxon>
        <taxon>Dikarya</taxon>
        <taxon>Basidiomycota</taxon>
        <taxon>Agaricomycotina</taxon>
        <taxon>Agaricomycetes</taxon>
        <taxon>Agaricomycetidae</taxon>
        <taxon>Atheliales</taxon>
        <taxon>Atheliaceae</taxon>
        <taxon>Athelia</taxon>
    </lineage>
</organism>
<evidence type="ECO:0000256" key="1">
    <source>
        <dbReference type="SAM" id="Phobius"/>
    </source>
</evidence>
<evidence type="ECO:0000313" key="3">
    <source>
        <dbReference type="Proteomes" id="UP000076532"/>
    </source>
</evidence>
<proteinExistence type="predicted"/>
<name>A0A167T0A1_9AGAM</name>
<keyword evidence="3" id="KW-1185">Reference proteome</keyword>
<protein>
    <submittedName>
        <fullName evidence="2">Uncharacterized protein</fullName>
    </submittedName>
</protein>
<dbReference type="AlphaFoldDB" id="A0A167T0A1"/>
<gene>
    <name evidence="2" type="ORF">FIBSPDRAFT_1055883</name>
</gene>
<keyword evidence="1" id="KW-0472">Membrane</keyword>
<accession>A0A167T0A1</accession>